<evidence type="ECO:0000313" key="14">
    <source>
        <dbReference type="Proteomes" id="UP000494106"/>
    </source>
</evidence>
<feature type="domain" description="C2H2-type" evidence="11">
    <location>
        <begin position="188"/>
        <end position="211"/>
    </location>
</feature>
<sequence>MDSEKRMKPRIYELEKHRSNVRIILQCSNATPIRCMGGIGYACSFCGDEYPDPADLKKHTIEAHDDKTKLKFMAGKMMFSYLVKLDITNLRCNICDAQIESLDLLTDHLLKDHGKPLHTDIKSHIMPFKFVDDVLKCMFCSNVFNKFKNLQQHMNVHFRNFVCEFCDAGFINRHILSAHTEAHKLGTFKCDLCSKVFDTHRKKKSHEKSVHVHANLLSKCGYCNLKFTNYKRRDLHLVKVHGVHIKAVKCHACDKSFDNKSALTIHTKRDHLMERRFKCTECDMNFFGSNELKLHMVKHTGLREFKCDVCLKSYGRKKTLTEHMRIHNDDRRFKCEEDETVNIGSQTSNRVLNTMATINDIRGEVAKNQNNLTQILKYTNATPILRQSEIGYVCYFCDKQCRDPAALKTHCLEFHGNGKPRSAHMRQKNISFYVKLDITGLRCNICNKNMNTLEGLFNHLKNEHQKKIFTDHKNLIIPFKFDTETLSCYICLNIFEKFKKLMEHMHTHYGNYVCEICGLGFVTQGSLVSHSECHKVGNFECDVCHKPFNTLYKKNSHVKNVHKPKNERFRCAFCTEKFTEAQKRNVHLSKVHGITNHHIKCRSCDKTFSSKWSMTLHTRRQHLMEKRFKCSDCDMSFFSADELNKHGLKHSGVKELKCDVCSKSYARRTTLIEHMRIHNDDRRFKCEYCGQAFVQKCSWKGHMKNKHGQIVS</sequence>
<dbReference type="EMBL" id="CADEBC010000958">
    <property type="protein sequence ID" value="CAB3262401.1"/>
    <property type="molecule type" value="Genomic_DNA"/>
</dbReference>
<dbReference type="PROSITE" id="PS50157">
    <property type="entry name" value="ZINC_FINGER_C2H2_2"/>
    <property type="match status" value="14"/>
</dbReference>
<evidence type="ECO:0000256" key="4">
    <source>
        <dbReference type="ARBA" id="ARBA00022771"/>
    </source>
</evidence>
<dbReference type="Proteomes" id="UP000494256">
    <property type="component" value="Unassembled WGS sequence"/>
</dbReference>
<dbReference type="Pfam" id="PF00096">
    <property type="entry name" value="zf-C2H2"/>
    <property type="match status" value="6"/>
</dbReference>
<feature type="domain" description="C2H2-type" evidence="11">
    <location>
        <begin position="656"/>
        <end position="683"/>
    </location>
</feature>
<feature type="domain" description="C2H2-type" evidence="11">
    <location>
        <begin position="41"/>
        <end position="69"/>
    </location>
</feature>
<dbReference type="PANTHER" id="PTHR24384">
    <property type="entry name" value="FINGER PUTATIVE TRANSCRIPTION FACTOR FAMILY-RELATED"/>
    <property type="match status" value="1"/>
</dbReference>
<evidence type="ECO:0000256" key="9">
    <source>
        <dbReference type="ARBA" id="ARBA00023242"/>
    </source>
</evidence>
<feature type="domain" description="C2H2-type" evidence="11">
    <location>
        <begin position="512"/>
        <end position="534"/>
    </location>
</feature>
<evidence type="ECO:0000256" key="8">
    <source>
        <dbReference type="ARBA" id="ARBA00023163"/>
    </source>
</evidence>
<dbReference type="FunFam" id="3.30.160.60:FF:000065">
    <property type="entry name" value="B-cell CLL/lymphoma 6, member B"/>
    <property type="match status" value="1"/>
</dbReference>
<protein>
    <recommendedName>
        <fullName evidence="11">C2H2-type domain-containing protein</fullName>
    </recommendedName>
</protein>
<keyword evidence="7" id="KW-0238">DNA-binding</keyword>
<keyword evidence="6" id="KW-0805">Transcription regulation</keyword>
<evidence type="ECO:0000256" key="5">
    <source>
        <dbReference type="ARBA" id="ARBA00022833"/>
    </source>
</evidence>
<feature type="domain" description="C2H2-type" evidence="11">
    <location>
        <begin position="305"/>
        <end position="332"/>
    </location>
</feature>
<dbReference type="GO" id="GO:0005634">
    <property type="term" value="C:nucleus"/>
    <property type="evidence" value="ECO:0007669"/>
    <property type="project" value="UniProtKB-SubCell"/>
</dbReference>
<dbReference type="SUPFAM" id="SSF57667">
    <property type="entry name" value="beta-beta-alpha zinc fingers"/>
    <property type="match status" value="6"/>
</dbReference>
<dbReference type="OrthoDB" id="6077919at2759"/>
<keyword evidence="5" id="KW-0862">Zinc</keyword>
<accession>A0A8S1BPL4</accession>
<feature type="domain" description="C2H2-type" evidence="11">
    <location>
        <begin position="684"/>
        <end position="707"/>
    </location>
</feature>
<dbReference type="InterPro" id="IPR036236">
    <property type="entry name" value="Znf_C2H2_sf"/>
</dbReference>
<organism evidence="12 15">
    <name type="scientific">Arctia plantaginis</name>
    <name type="common">Wood tiger moth</name>
    <name type="synonym">Phalaena plantaginis</name>
    <dbReference type="NCBI Taxonomy" id="874455"/>
    <lineage>
        <taxon>Eukaryota</taxon>
        <taxon>Metazoa</taxon>
        <taxon>Ecdysozoa</taxon>
        <taxon>Arthropoda</taxon>
        <taxon>Hexapoda</taxon>
        <taxon>Insecta</taxon>
        <taxon>Pterygota</taxon>
        <taxon>Neoptera</taxon>
        <taxon>Endopterygota</taxon>
        <taxon>Lepidoptera</taxon>
        <taxon>Glossata</taxon>
        <taxon>Ditrysia</taxon>
        <taxon>Noctuoidea</taxon>
        <taxon>Erebidae</taxon>
        <taxon>Arctiinae</taxon>
        <taxon>Arctia</taxon>
    </lineage>
</organism>
<gene>
    <name evidence="12" type="ORF">APLA_LOCUS17330</name>
    <name evidence="13" type="ORF">APLA_LOCUS18377</name>
</gene>
<reference evidence="14 15" key="1">
    <citation type="submission" date="2020-04" db="EMBL/GenBank/DDBJ databases">
        <authorList>
            <person name="Wallbank WR R."/>
            <person name="Pardo Diaz C."/>
            <person name="Kozak K."/>
            <person name="Martin S."/>
            <person name="Jiggins C."/>
            <person name="Moest M."/>
            <person name="Warren A I."/>
            <person name="Byers J.R.P. K."/>
            <person name="Montejo-Kovacevich G."/>
            <person name="Yen C E."/>
        </authorList>
    </citation>
    <scope>NUCLEOTIDE SEQUENCE [LARGE SCALE GENOMIC DNA]</scope>
</reference>
<dbReference type="EMBL" id="CADEBD010000959">
    <property type="protein sequence ID" value="CAB3261141.1"/>
    <property type="molecule type" value="Genomic_DNA"/>
</dbReference>
<dbReference type="Pfam" id="PF13912">
    <property type="entry name" value="zf-C2H2_6"/>
    <property type="match status" value="2"/>
</dbReference>
<feature type="domain" description="C2H2-type" evidence="11">
    <location>
        <begin position="628"/>
        <end position="655"/>
    </location>
</feature>
<comment type="subcellular location">
    <subcellularLocation>
        <location evidence="1">Nucleus</location>
    </subcellularLocation>
</comment>
<dbReference type="SMART" id="SM00355">
    <property type="entry name" value="ZnF_C2H2"/>
    <property type="match status" value="19"/>
</dbReference>
<feature type="domain" description="C2H2-type" evidence="11">
    <location>
        <begin position="277"/>
        <end position="304"/>
    </location>
</feature>
<evidence type="ECO:0000256" key="1">
    <source>
        <dbReference type="ARBA" id="ARBA00004123"/>
    </source>
</evidence>
<feature type="domain" description="C2H2-type" evidence="11">
    <location>
        <begin position="248"/>
        <end position="276"/>
    </location>
</feature>
<dbReference type="InterPro" id="IPR050752">
    <property type="entry name" value="C2H2-ZF_domain"/>
</dbReference>
<feature type="domain" description="C2H2-type" evidence="11">
    <location>
        <begin position="135"/>
        <end position="157"/>
    </location>
</feature>
<evidence type="ECO:0000256" key="6">
    <source>
        <dbReference type="ARBA" id="ARBA00023015"/>
    </source>
</evidence>
<dbReference type="GO" id="GO:0008270">
    <property type="term" value="F:zinc ion binding"/>
    <property type="evidence" value="ECO:0007669"/>
    <property type="project" value="UniProtKB-KW"/>
</dbReference>
<evidence type="ECO:0000256" key="3">
    <source>
        <dbReference type="ARBA" id="ARBA00022737"/>
    </source>
</evidence>
<dbReference type="AlphaFoldDB" id="A0A8S1BPL4"/>
<dbReference type="Gene3D" id="3.30.160.60">
    <property type="entry name" value="Classic Zinc Finger"/>
    <property type="match status" value="11"/>
</dbReference>
<feature type="domain" description="C2H2-type" evidence="11">
    <location>
        <begin position="539"/>
        <end position="567"/>
    </location>
</feature>
<evidence type="ECO:0000313" key="13">
    <source>
        <dbReference type="EMBL" id="CAB3262401.1"/>
    </source>
</evidence>
<dbReference type="PROSITE" id="PS00028">
    <property type="entry name" value="ZINC_FINGER_C2H2_1"/>
    <property type="match status" value="16"/>
</dbReference>
<keyword evidence="9" id="KW-0539">Nucleus</keyword>
<dbReference type="Proteomes" id="UP000494106">
    <property type="component" value="Unassembled WGS sequence"/>
</dbReference>
<dbReference type="GO" id="GO:0000978">
    <property type="term" value="F:RNA polymerase II cis-regulatory region sequence-specific DNA binding"/>
    <property type="evidence" value="ECO:0007669"/>
    <property type="project" value="TreeGrafter"/>
</dbReference>
<evidence type="ECO:0000256" key="2">
    <source>
        <dbReference type="ARBA" id="ARBA00022723"/>
    </source>
</evidence>
<keyword evidence="14" id="KW-1185">Reference proteome</keyword>
<feature type="domain" description="C2H2-type" evidence="11">
    <location>
        <begin position="161"/>
        <end position="183"/>
    </location>
</feature>
<evidence type="ECO:0000313" key="12">
    <source>
        <dbReference type="EMBL" id="CAB3261141.1"/>
    </source>
</evidence>
<dbReference type="InterPro" id="IPR013087">
    <property type="entry name" value="Znf_C2H2_type"/>
</dbReference>
<keyword evidence="4 10" id="KW-0863">Zinc-finger</keyword>
<feature type="domain" description="C2H2-type" evidence="11">
    <location>
        <begin position="392"/>
        <end position="420"/>
    </location>
</feature>
<keyword evidence="2" id="KW-0479">Metal-binding</keyword>
<dbReference type="PANTHER" id="PTHR24384:SF189">
    <property type="entry name" value="C2H2-TYPE DOMAIN-CONTAINING PROTEIN-RELATED"/>
    <property type="match status" value="1"/>
</dbReference>
<evidence type="ECO:0000313" key="15">
    <source>
        <dbReference type="Proteomes" id="UP000494256"/>
    </source>
</evidence>
<evidence type="ECO:0000256" key="7">
    <source>
        <dbReference type="ARBA" id="ARBA00023125"/>
    </source>
</evidence>
<dbReference type="GO" id="GO:0000981">
    <property type="term" value="F:DNA-binding transcription factor activity, RNA polymerase II-specific"/>
    <property type="evidence" value="ECO:0007669"/>
    <property type="project" value="TreeGrafter"/>
</dbReference>
<keyword evidence="8" id="KW-0804">Transcription</keyword>
<name>A0A8S1BPL4_ARCPL</name>
<comment type="caution">
    <text evidence="12">The sequence shown here is derived from an EMBL/GenBank/DDBJ whole genome shotgun (WGS) entry which is preliminary data.</text>
</comment>
<keyword evidence="3" id="KW-0677">Repeat</keyword>
<proteinExistence type="predicted"/>
<dbReference type="FunFam" id="3.30.160.60:FF:000624">
    <property type="entry name" value="zinc finger protein 697"/>
    <property type="match status" value="1"/>
</dbReference>
<feature type="domain" description="C2H2-type" evidence="11">
    <location>
        <begin position="599"/>
        <end position="627"/>
    </location>
</feature>
<evidence type="ECO:0000256" key="10">
    <source>
        <dbReference type="PROSITE-ProRule" id="PRU00042"/>
    </source>
</evidence>
<evidence type="ECO:0000259" key="11">
    <source>
        <dbReference type="PROSITE" id="PS50157"/>
    </source>
</evidence>